<feature type="domain" description="Solute-binding protein family 3/N-terminal" evidence="6">
    <location>
        <begin position="50"/>
        <end position="269"/>
    </location>
</feature>
<proteinExistence type="inferred from homology"/>
<dbReference type="PANTHER" id="PTHR35936">
    <property type="entry name" value="MEMBRANE-BOUND LYTIC MUREIN TRANSGLYCOSYLASE F"/>
    <property type="match status" value="1"/>
</dbReference>
<keyword evidence="9" id="KW-1185">Reference proteome</keyword>
<feature type="signal peptide" evidence="5">
    <location>
        <begin position="1"/>
        <end position="25"/>
    </location>
</feature>
<feature type="domain" description="Ionotropic glutamate receptor C-terminal" evidence="7">
    <location>
        <begin position="50"/>
        <end position="268"/>
    </location>
</feature>
<reference evidence="8 9" key="1">
    <citation type="submission" date="2015-01" db="EMBL/GenBank/DDBJ databases">
        <title>Jeotgalibacillus campisalis genome sequencing.</title>
        <authorList>
            <person name="Goh K.M."/>
            <person name="Chan K.-G."/>
            <person name="Yaakop A.S."/>
            <person name="Ee R."/>
            <person name="Gan H.M."/>
            <person name="Chan C.S."/>
        </authorList>
    </citation>
    <scope>NUCLEOTIDE SEQUENCE [LARGE SCALE GENOMIC DNA]</scope>
    <source>
        <strain evidence="8 9">SF-57</strain>
    </source>
</reference>
<dbReference type="InterPro" id="IPR001638">
    <property type="entry name" value="Solute-binding_3/MltF_N"/>
</dbReference>
<dbReference type="CDD" id="cd13711">
    <property type="entry name" value="PBP2_Ngo0372_TcyA"/>
    <property type="match status" value="1"/>
</dbReference>
<dbReference type="SUPFAM" id="SSF53850">
    <property type="entry name" value="Periplasmic binding protein-like II"/>
    <property type="match status" value="1"/>
</dbReference>
<dbReference type="AlphaFoldDB" id="A0A0C2VW94"/>
<dbReference type="SMART" id="SM00062">
    <property type="entry name" value="PBPb"/>
    <property type="match status" value="1"/>
</dbReference>
<dbReference type="SMART" id="SM00079">
    <property type="entry name" value="PBPe"/>
    <property type="match status" value="1"/>
</dbReference>
<protein>
    <recommendedName>
        <fullName evidence="10">Amino acid ABC transporter substrate-binding protein</fullName>
    </recommendedName>
</protein>
<dbReference type="GO" id="GO:0015276">
    <property type="term" value="F:ligand-gated monoatomic ion channel activity"/>
    <property type="evidence" value="ECO:0007669"/>
    <property type="project" value="InterPro"/>
</dbReference>
<dbReference type="GO" id="GO:0030313">
    <property type="term" value="C:cell envelope"/>
    <property type="evidence" value="ECO:0007669"/>
    <property type="project" value="UniProtKB-SubCell"/>
</dbReference>
<evidence type="ECO:0000256" key="4">
    <source>
        <dbReference type="RuleBase" id="RU003744"/>
    </source>
</evidence>
<evidence type="ECO:0000256" key="2">
    <source>
        <dbReference type="ARBA" id="ARBA00010333"/>
    </source>
</evidence>
<dbReference type="InterPro" id="IPR001320">
    <property type="entry name" value="Iontro_rcpt_C"/>
</dbReference>
<comment type="caution">
    <text evidence="8">The sequence shown here is derived from an EMBL/GenBank/DDBJ whole genome shotgun (WGS) entry which is preliminary data.</text>
</comment>
<feature type="chain" id="PRO_5038544099" description="Amino acid ABC transporter substrate-binding protein" evidence="5">
    <location>
        <begin position="26"/>
        <end position="272"/>
    </location>
</feature>
<evidence type="ECO:0000313" key="9">
    <source>
        <dbReference type="Proteomes" id="UP000031972"/>
    </source>
</evidence>
<evidence type="ECO:0000256" key="1">
    <source>
        <dbReference type="ARBA" id="ARBA00004196"/>
    </source>
</evidence>
<dbReference type="Pfam" id="PF00497">
    <property type="entry name" value="SBP_bac_3"/>
    <property type="match status" value="1"/>
</dbReference>
<accession>A0A0C2VW94</accession>
<evidence type="ECO:0000259" key="6">
    <source>
        <dbReference type="SMART" id="SM00062"/>
    </source>
</evidence>
<sequence>MMKKWMGISTIVLAGLLGACGSDDAGEENQGAENDGSAENLLAQIQEEGTITVGTEGTYAPFTFHDDTDKLTGYDVEVMNEIAERMGVEAEYKETQWDSMFEGLNSSRFDVIANQVGVNEERLETYDFSTPYTYSGAVVVVPEDNSSVSAIEDIEGMSSAQSLTSNYAEIATEYGAELVQVEGLAQAIELIKTGRAEVTVNDKLAILDFQKQQPNAGIKIAAEEENASENAFMFRQGNEELIEEFNKHLEDMQEDGTLAEISEEWFGEDVSQ</sequence>
<evidence type="ECO:0008006" key="10">
    <source>
        <dbReference type="Google" id="ProtNLM"/>
    </source>
</evidence>
<dbReference type="EMBL" id="JXRR01000011">
    <property type="protein sequence ID" value="KIL48681.1"/>
    <property type="molecule type" value="Genomic_DNA"/>
</dbReference>
<evidence type="ECO:0000256" key="5">
    <source>
        <dbReference type="SAM" id="SignalP"/>
    </source>
</evidence>
<dbReference type="InterPro" id="IPR018313">
    <property type="entry name" value="SBP_3_CS"/>
</dbReference>
<comment type="subcellular location">
    <subcellularLocation>
        <location evidence="1">Cell envelope</location>
    </subcellularLocation>
</comment>
<name>A0A0C2VW94_9BACL</name>
<evidence type="ECO:0000259" key="7">
    <source>
        <dbReference type="SMART" id="SM00079"/>
    </source>
</evidence>
<dbReference type="Gene3D" id="3.40.190.10">
    <property type="entry name" value="Periplasmic binding protein-like II"/>
    <property type="match status" value="2"/>
</dbReference>
<keyword evidence="3 5" id="KW-0732">Signal</keyword>
<dbReference type="PATRIC" id="fig|220754.4.peg.1289"/>
<evidence type="ECO:0000313" key="8">
    <source>
        <dbReference type="EMBL" id="KIL48681.1"/>
    </source>
</evidence>
<dbReference type="PROSITE" id="PS01039">
    <property type="entry name" value="SBP_BACTERIAL_3"/>
    <property type="match status" value="1"/>
</dbReference>
<organism evidence="8 9">
    <name type="scientific">Jeotgalibacillus campisalis</name>
    <dbReference type="NCBI Taxonomy" id="220754"/>
    <lineage>
        <taxon>Bacteria</taxon>
        <taxon>Bacillati</taxon>
        <taxon>Bacillota</taxon>
        <taxon>Bacilli</taxon>
        <taxon>Bacillales</taxon>
        <taxon>Caryophanaceae</taxon>
        <taxon>Jeotgalibacillus</taxon>
    </lineage>
</organism>
<gene>
    <name evidence="8" type="ORF">KR50_12660</name>
</gene>
<dbReference type="GO" id="GO:0016020">
    <property type="term" value="C:membrane"/>
    <property type="evidence" value="ECO:0007669"/>
    <property type="project" value="InterPro"/>
</dbReference>
<dbReference type="PROSITE" id="PS51257">
    <property type="entry name" value="PROKAR_LIPOPROTEIN"/>
    <property type="match status" value="1"/>
</dbReference>
<dbReference type="Proteomes" id="UP000031972">
    <property type="component" value="Unassembled WGS sequence"/>
</dbReference>
<evidence type="ECO:0000256" key="3">
    <source>
        <dbReference type="ARBA" id="ARBA00022729"/>
    </source>
</evidence>
<comment type="similarity">
    <text evidence="2 4">Belongs to the bacterial solute-binding protein 3 family.</text>
</comment>
<dbReference type="PANTHER" id="PTHR35936:SF34">
    <property type="entry name" value="ABC TRANSPORTER EXTRACELLULAR-BINDING PROTEIN YCKB-RELATED"/>
    <property type="match status" value="1"/>
</dbReference>